<evidence type="ECO:0000259" key="11">
    <source>
        <dbReference type="PROSITE" id="PS51015"/>
    </source>
</evidence>
<evidence type="ECO:0000256" key="5">
    <source>
        <dbReference type="ARBA" id="ARBA00022691"/>
    </source>
</evidence>
<proteinExistence type="predicted"/>
<feature type="compositionally biased region" description="Low complexity" evidence="8">
    <location>
        <begin position="156"/>
        <end position="173"/>
    </location>
</feature>
<keyword evidence="13" id="KW-1185">Reference proteome</keyword>
<dbReference type="GO" id="GO:0032259">
    <property type="term" value="P:methylation"/>
    <property type="evidence" value="ECO:0007669"/>
    <property type="project" value="UniProtKB-KW"/>
</dbReference>
<feature type="compositionally biased region" description="Low complexity" evidence="8">
    <location>
        <begin position="105"/>
        <end position="116"/>
    </location>
</feature>
<feature type="compositionally biased region" description="Low complexity" evidence="8">
    <location>
        <begin position="210"/>
        <end position="222"/>
    </location>
</feature>
<dbReference type="GO" id="GO:0042054">
    <property type="term" value="F:histone methyltransferase activity"/>
    <property type="evidence" value="ECO:0007669"/>
    <property type="project" value="InterPro"/>
</dbReference>
<feature type="compositionally biased region" description="Low complexity" evidence="8">
    <location>
        <begin position="814"/>
        <end position="830"/>
    </location>
</feature>
<dbReference type="Proteomes" id="UP001205105">
    <property type="component" value="Unassembled WGS sequence"/>
</dbReference>
<feature type="compositionally biased region" description="Acidic residues" evidence="8">
    <location>
        <begin position="790"/>
        <end position="802"/>
    </location>
</feature>
<keyword evidence="4" id="KW-0808">Transferase</keyword>
<dbReference type="InterPro" id="IPR046341">
    <property type="entry name" value="SET_dom_sf"/>
</dbReference>
<dbReference type="Pfam" id="PF02182">
    <property type="entry name" value="SAD_SRA"/>
    <property type="match status" value="1"/>
</dbReference>
<comment type="caution">
    <text evidence="12">The sequence shown here is derived from an EMBL/GenBank/DDBJ whole genome shotgun (WGS) entry which is preliminary data.</text>
</comment>
<dbReference type="InterPro" id="IPR015947">
    <property type="entry name" value="PUA-like_sf"/>
</dbReference>
<organism evidence="12 13">
    <name type="scientific">Chlorella ohadii</name>
    <dbReference type="NCBI Taxonomy" id="2649997"/>
    <lineage>
        <taxon>Eukaryota</taxon>
        <taxon>Viridiplantae</taxon>
        <taxon>Chlorophyta</taxon>
        <taxon>core chlorophytes</taxon>
        <taxon>Trebouxiophyceae</taxon>
        <taxon>Chlorellales</taxon>
        <taxon>Chlorellaceae</taxon>
        <taxon>Chlorella clade</taxon>
        <taxon>Chlorella</taxon>
    </lineage>
</organism>
<dbReference type="SMART" id="SM00317">
    <property type="entry name" value="SET"/>
    <property type="match status" value="1"/>
</dbReference>
<accession>A0AAD5DQI8</accession>
<evidence type="ECO:0000256" key="4">
    <source>
        <dbReference type="ARBA" id="ARBA00022679"/>
    </source>
</evidence>
<dbReference type="PROSITE" id="PS50868">
    <property type="entry name" value="POST_SET"/>
    <property type="match status" value="1"/>
</dbReference>
<feature type="region of interest" description="Disordered" evidence="8">
    <location>
        <begin position="786"/>
        <end position="846"/>
    </location>
</feature>
<sequence>MDSPAGSAGAEQQHKENEQHNENEGQLLEMQPAKPGQLAATAQATPMAAAAAAADCSELQQPANGISAPSAPGRNAQADGGVAGAAPAAPREQSVIDLVGPPTARQPAAARAANALASALAPAQVQPGEVIDLLSDSDSEGPGRQAAMQPLKEACSATSPPAAALRASSSSSSVIDLLSDEEGDERASQPQQQVQRSEPLSKLEDEGARQQQPSQQQQQQQPLEERQEMRGSTHRQLSMQQPAVKSEPGVSEPAAAAAPAKPAAAAAAQVQPPVVAAAAAAQVQLPVVAAAAVSIKLEQQGLTQQQQQQAAPADQPHPVPPIAAAAAAAEEPQGSGSTQPADASGSQPGSSAGVPGPVGSSQRSHGTPSKRAGAEPEAQPPTKVWRVQEAVEQAAEERLQQQQKQAADSAGMPATAGYGEASAAERSHADSHISDLGTSRPAAGSPPASGKPAADDNAQQEQQQSQWQPAADVAAEAEADAEAAAAVQATAAALLTACEQQVAAAAAAGSPAAAAAAVAAAGGGEEEPMPDPSDAGAMLRWLRARIPAQLLETYREPHSVSVAEAEKTAERLQLYEEKMKRIRENNPAQRKHDLVAAKKVEEAYPRWGLWGTDPGHKAGIAVGQRFSGRGPLKALGIHTTYFTGIQTGGPNGVALAICLSGGYEDDDDHGDWFWYTGEGGRNDKTNTQVKDQAWVRGNAALRNAQLNGTPVRVVRAAARNGDPKQGFDYTYDGLYVIIRAGMEPSQSGPLVCRFLLVGLPGHYKANKSVSWVELRGFRNNLRLAAQASSEGDEEEEEGEEVEAPARRTKRARTQKAAAPSSAAAAAAAGAPRRHKKPKAAASPLPRGLRPVVQDGAWLRAQQARPGFLCADISEGAEVRKIPAFNDVDDEPLPELQYVRTSIVGTDAAQSLLDEGRSVMPSTWCGRELGRKKGHYNEHGLLLYTRGQGAWECGSACNSTACNHNRAVSTLGLRLPLEVFRTRGKGWGLRCAEDIPSGAFVCSYEGELLSSREAEERRGADFYLFDLDHFVIMHADCSVKERVRQALPGLPFEAREDSDHLVIDAHKIGNLARFLNHSCSPNLMKQPVLIPGDSGLRYRMCFFAYGDIKKGTELVYDYSYEIGTVPGLQIPCHCGARNCKGRLL</sequence>
<evidence type="ECO:0000259" key="9">
    <source>
        <dbReference type="PROSITE" id="PS50280"/>
    </source>
</evidence>
<dbReference type="Gene3D" id="2.170.270.10">
    <property type="entry name" value="SET domain"/>
    <property type="match status" value="1"/>
</dbReference>
<feature type="compositionally biased region" description="Low complexity" evidence="8">
    <location>
        <begin position="441"/>
        <end position="474"/>
    </location>
</feature>
<feature type="region of interest" description="Disordered" evidence="8">
    <location>
        <begin position="1"/>
        <end position="49"/>
    </location>
</feature>
<reference evidence="12" key="1">
    <citation type="submission" date="2020-11" db="EMBL/GenBank/DDBJ databases">
        <title>Chlorella ohadii genome sequencing and assembly.</title>
        <authorList>
            <person name="Murik O."/>
            <person name="Treves H."/>
            <person name="Kedem I."/>
            <person name="Shotland Y."/>
            <person name="Kaplan A."/>
        </authorList>
    </citation>
    <scope>NUCLEOTIDE SEQUENCE</scope>
    <source>
        <strain evidence="12">1</strain>
    </source>
</reference>
<feature type="domain" description="YDG" evidence="11">
    <location>
        <begin position="615"/>
        <end position="758"/>
    </location>
</feature>
<keyword evidence="6 7" id="KW-0539">Nucleus</keyword>
<dbReference type="GO" id="GO:0005694">
    <property type="term" value="C:chromosome"/>
    <property type="evidence" value="ECO:0007669"/>
    <property type="project" value="UniProtKB-SubCell"/>
</dbReference>
<dbReference type="InterPro" id="IPR003616">
    <property type="entry name" value="Post-SET_dom"/>
</dbReference>
<feature type="compositionally biased region" description="Low complexity" evidence="8">
    <location>
        <begin position="76"/>
        <end position="89"/>
    </location>
</feature>
<feature type="compositionally biased region" description="Low complexity" evidence="8">
    <location>
        <begin position="39"/>
        <end position="49"/>
    </location>
</feature>
<evidence type="ECO:0000259" key="10">
    <source>
        <dbReference type="PROSITE" id="PS50868"/>
    </source>
</evidence>
<evidence type="ECO:0000256" key="1">
    <source>
        <dbReference type="ARBA" id="ARBA00004286"/>
    </source>
</evidence>
<dbReference type="SMART" id="SM00466">
    <property type="entry name" value="SRA"/>
    <property type="match status" value="1"/>
</dbReference>
<feature type="domain" description="Post-SET" evidence="10">
    <location>
        <begin position="1127"/>
        <end position="1143"/>
    </location>
</feature>
<evidence type="ECO:0000313" key="13">
    <source>
        <dbReference type="Proteomes" id="UP001205105"/>
    </source>
</evidence>
<evidence type="ECO:0000256" key="7">
    <source>
        <dbReference type="PROSITE-ProRule" id="PRU00358"/>
    </source>
</evidence>
<dbReference type="Pfam" id="PF00856">
    <property type="entry name" value="SET"/>
    <property type="match status" value="1"/>
</dbReference>
<feature type="compositionally biased region" description="Low complexity" evidence="8">
    <location>
        <begin position="343"/>
        <end position="362"/>
    </location>
</feature>
<dbReference type="SMART" id="SM00508">
    <property type="entry name" value="PostSET"/>
    <property type="match status" value="1"/>
</dbReference>
<dbReference type="PANTHER" id="PTHR45660">
    <property type="entry name" value="HISTONE-LYSINE N-METHYLTRANSFERASE SETMAR"/>
    <property type="match status" value="1"/>
</dbReference>
<comment type="subcellular location">
    <subcellularLocation>
        <location evidence="1">Chromosome</location>
    </subcellularLocation>
    <subcellularLocation>
        <location evidence="7">Nucleus</location>
    </subcellularLocation>
</comment>
<feature type="compositionally biased region" description="Polar residues" evidence="8">
    <location>
        <begin position="188"/>
        <end position="198"/>
    </location>
</feature>
<evidence type="ECO:0000256" key="6">
    <source>
        <dbReference type="ARBA" id="ARBA00023242"/>
    </source>
</evidence>
<dbReference type="SUPFAM" id="SSF82199">
    <property type="entry name" value="SET domain"/>
    <property type="match status" value="1"/>
</dbReference>
<dbReference type="AlphaFoldDB" id="A0AAD5DQI8"/>
<keyword evidence="3" id="KW-0489">Methyltransferase</keyword>
<dbReference type="PANTHER" id="PTHR45660:SF13">
    <property type="entry name" value="HISTONE-LYSINE N-METHYLTRANSFERASE SETMAR"/>
    <property type="match status" value="1"/>
</dbReference>
<evidence type="ECO:0000256" key="3">
    <source>
        <dbReference type="ARBA" id="ARBA00022603"/>
    </source>
</evidence>
<evidence type="ECO:0000256" key="8">
    <source>
        <dbReference type="SAM" id="MobiDB-lite"/>
    </source>
</evidence>
<gene>
    <name evidence="12" type="ORF">COHA_004416</name>
</gene>
<dbReference type="Gene3D" id="2.30.280.10">
    <property type="entry name" value="SRA-YDG"/>
    <property type="match status" value="1"/>
</dbReference>
<feature type="region of interest" description="Disordered" evidence="8">
    <location>
        <begin position="62"/>
        <end position="116"/>
    </location>
</feature>
<dbReference type="GO" id="GO:0003690">
    <property type="term" value="F:double-stranded DNA binding"/>
    <property type="evidence" value="ECO:0007669"/>
    <property type="project" value="TreeGrafter"/>
</dbReference>
<dbReference type="GO" id="GO:0008270">
    <property type="term" value="F:zinc ion binding"/>
    <property type="evidence" value="ECO:0007669"/>
    <property type="project" value="InterPro"/>
</dbReference>
<feature type="domain" description="SET" evidence="9">
    <location>
        <begin position="974"/>
        <end position="1118"/>
    </location>
</feature>
<dbReference type="SMART" id="SM00468">
    <property type="entry name" value="PreSET"/>
    <property type="match status" value="1"/>
</dbReference>
<dbReference type="InterPro" id="IPR036987">
    <property type="entry name" value="SRA-YDG_sf"/>
</dbReference>
<dbReference type="InterPro" id="IPR007728">
    <property type="entry name" value="Pre-SET_dom"/>
</dbReference>
<dbReference type="PROSITE" id="PS51015">
    <property type="entry name" value="YDG"/>
    <property type="match status" value="1"/>
</dbReference>
<dbReference type="InterPro" id="IPR003105">
    <property type="entry name" value="SRA_YDG"/>
</dbReference>
<feature type="region of interest" description="Disordered" evidence="8">
    <location>
        <begin position="130"/>
        <end position="278"/>
    </location>
</feature>
<dbReference type="EMBL" id="JADXDR010000058">
    <property type="protein sequence ID" value="KAI7841887.1"/>
    <property type="molecule type" value="Genomic_DNA"/>
</dbReference>
<dbReference type="InterPro" id="IPR051357">
    <property type="entry name" value="H3K9_HMTase_SUVAR3-9"/>
</dbReference>
<feature type="region of interest" description="Disordered" evidence="8">
    <location>
        <begin position="299"/>
        <end position="476"/>
    </location>
</feature>
<feature type="compositionally biased region" description="Basic and acidic residues" evidence="8">
    <location>
        <begin position="12"/>
        <end position="23"/>
    </location>
</feature>
<feature type="compositionally biased region" description="Basic and acidic residues" evidence="8">
    <location>
        <begin position="199"/>
        <end position="208"/>
    </location>
</feature>
<feature type="compositionally biased region" description="Low complexity" evidence="8">
    <location>
        <begin position="299"/>
        <end position="314"/>
    </location>
</feature>
<dbReference type="PROSITE" id="PS50280">
    <property type="entry name" value="SET"/>
    <property type="match status" value="1"/>
</dbReference>
<keyword evidence="2" id="KW-0158">Chromosome</keyword>
<keyword evidence="5" id="KW-0949">S-adenosyl-L-methionine</keyword>
<feature type="compositionally biased region" description="Basic and acidic residues" evidence="8">
    <location>
        <begin position="423"/>
        <end position="433"/>
    </location>
</feature>
<feature type="compositionally biased region" description="Low complexity" evidence="8">
    <location>
        <begin position="253"/>
        <end position="278"/>
    </location>
</feature>
<evidence type="ECO:0000256" key="2">
    <source>
        <dbReference type="ARBA" id="ARBA00022454"/>
    </source>
</evidence>
<dbReference type="InterPro" id="IPR001214">
    <property type="entry name" value="SET_dom"/>
</dbReference>
<name>A0AAD5DQI8_9CHLO</name>
<evidence type="ECO:0000313" key="12">
    <source>
        <dbReference type="EMBL" id="KAI7841887.1"/>
    </source>
</evidence>
<protein>
    <submittedName>
        <fullName evidence="12">Uncharacterized protein</fullName>
    </submittedName>
</protein>
<dbReference type="GO" id="GO:0005634">
    <property type="term" value="C:nucleus"/>
    <property type="evidence" value="ECO:0007669"/>
    <property type="project" value="UniProtKB-SubCell"/>
</dbReference>
<feature type="compositionally biased region" description="Polar residues" evidence="8">
    <location>
        <begin position="234"/>
        <end position="243"/>
    </location>
</feature>
<dbReference type="SUPFAM" id="SSF88697">
    <property type="entry name" value="PUA domain-like"/>
    <property type="match status" value="1"/>
</dbReference>